<gene>
    <name evidence="2" type="ORF">L486_08552</name>
</gene>
<feature type="region of interest" description="Disordered" evidence="1">
    <location>
        <begin position="1019"/>
        <end position="1047"/>
    </location>
</feature>
<proteinExistence type="predicted"/>
<dbReference type="SUPFAM" id="SSF47459">
    <property type="entry name" value="HLH, helix-loop-helix DNA-binding domain"/>
    <property type="match status" value="1"/>
</dbReference>
<reference evidence="2 3" key="1">
    <citation type="submission" date="2013-07" db="EMBL/GenBank/DDBJ databases">
        <title>The Genome Sequence of Kwoniella mangroviensis CBS10435.</title>
        <authorList>
            <consortium name="The Broad Institute Genome Sequencing Platform"/>
            <person name="Cuomo C."/>
            <person name="Litvintseva A."/>
            <person name="Chen Y."/>
            <person name="Heitman J."/>
            <person name="Sun S."/>
            <person name="Springer D."/>
            <person name="Dromer F."/>
            <person name="Young S.K."/>
            <person name="Zeng Q."/>
            <person name="Gargeya S."/>
            <person name="Fitzgerald M."/>
            <person name="Abouelleil A."/>
            <person name="Alvarado L."/>
            <person name="Berlin A.M."/>
            <person name="Chapman S.B."/>
            <person name="Dewar J."/>
            <person name="Goldberg J."/>
            <person name="Griggs A."/>
            <person name="Gujja S."/>
            <person name="Hansen M."/>
            <person name="Howarth C."/>
            <person name="Imamovic A."/>
            <person name="Larimer J."/>
            <person name="McCowan C."/>
            <person name="Murphy C."/>
            <person name="Pearson M."/>
            <person name="Priest M."/>
            <person name="Roberts A."/>
            <person name="Saif S."/>
            <person name="Shea T."/>
            <person name="Sykes S."/>
            <person name="Wortman J."/>
            <person name="Nusbaum C."/>
            <person name="Birren B."/>
        </authorList>
    </citation>
    <scope>NUCLEOTIDE SEQUENCE [LARGE SCALE GENOMIC DNA]</scope>
    <source>
        <strain evidence="2 3">CBS 10435</strain>
    </source>
</reference>
<feature type="compositionally biased region" description="Polar residues" evidence="1">
    <location>
        <begin position="328"/>
        <end position="356"/>
    </location>
</feature>
<sequence>MPTSLFAQQTMPSHNSEEDSLFFEDSISPSNALFPSELLDPSSLLNIPSTTNGGPSSMNRPSPASDNSLSPLAYQQSFGMSSGSSSSRVPSLSPSTQSINLSNMGSISMNGHSPRSSSSPSSHSNFSLSATDDFLFNNNNSFDSTELDVLFQSEDSKMLLNGTGEDQTLNHFVNIPNGNEGQDKSNGQSLFFPDQQSNPFLTHNNDGNLDFLQNLLFSGNGNSNTLNGLDNDDTFDMLNLDSPISSGKKSSQSGFPIDFDFAQQAKAIGNMTHSQQQTLQPQYMKDQVKQEGWPIGHLNGFENQLQVDNDQMGKLGYGINIDGPSLNQISTDTSTSDVKQPCQTKASQQLRQSTKTPAAPKESSDPPVVGKHNKTERRYRQKVQAAQADLRDAIPALRVLYATSTEEQKRTTDFRAADGTVDGLGEVTRPNASAKATILIGAKKYIELLQRRSAMLQRKVDELEAFRLAVAGEDNLKLWQADFGARESLIQAAAEAAAMKAEEDSLDEDDDVDEEEEEQQPKRKRAKTATAPKQPRAKPGPKKKDQTTTTTMAQNAASGGLKMFAAFAVSFSFLPSASNVLKQTSTQSSTNAMPSGVIGQATTGQILSKLPLITAEHTSRLLARGLPGLIAPAPHTLIDWTWRLLVAVILAASMGPVISHWTKSEEKKKAGNVSLFAKDCARLIVPVGKKFKAFDDQVYWNQKAADIIGGVIRPSALEKWHVVLNLHNTASDAYSLTLLALLQHDIPFLRSSTQIWRDAQSRITTSTPLPLATVLKLPLHEALRCAESLEKTSSPITSIAEQITLVHVYDLYSRFFIKLVDASTRSKSAGNSTASLKTLLSNLESYDIGQSLKLSAFDKEVRTTIEGLPKGSAAHALGLVLIGLWGIFVKPTPSAQVALATALAAEEVQGAGKGLSSISAMLELLYPGSKDALAIHGVDKTLQENTLSKNALAVDKLALTCIEYIQLLISSNEVNDRTLNESRSKRLENSRNIQKASSHLRLVLTQIKFIGFGFEDSSILHPDDEEEEIEEDLGDEEVSDKREQDVHQDLENEVRRFELAKENLVRVLCDVSRRAAGRASGRDEDSGLEGDLDDL</sequence>
<feature type="region of interest" description="Disordered" evidence="1">
    <location>
        <begin position="1075"/>
        <end position="1095"/>
    </location>
</feature>
<name>A0A1B9IEI5_9TREE</name>
<feature type="compositionally biased region" description="Low complexity" evidence="1">
    <location>
        <begin position="108"/>
        <end position="124"/>
    </location>
</feature>
<dbReference type="InterPro" id="IPR052099">
    <property type="entry name" value="Regulatory_TF_Diverse"/>
</dbReference>
<dbReference type="PANTHER" id="PTHR47336:SF2">
    <property type="entry name" value="TRANSCRIPTION FACTOR HMS1-RELATED"/>
    <property type="match status" value="1"/>
</dbReference>
<dbReference type="Proteomes" id="UP000092583">
    <property type="component" value="Unassembled WGS sequence"/>
</dbReference>
<feature type="region of interest" description="Disordered" evidence="1">
    <location>
        <begin position="1"/>
        <end position="21"/>
    </location>
</feature>
<feature type="compositionally biased region" description="Acidic residues" evidence="1">
    <location>
        <begin position="1023"/>
        <end position="1038"/>
    </location>
</feature>
<dbReference type="GO" id="GO:0046983">
    <property type="term" value="F:protein dimerization activity"/>
    <property type="evidence" value="ECO:0007669"/>
    <property type="project" value="InterPro"/>
</dbReference>
<dbReference type="Gene3D" id="4.10.280.10">
    <property type="entry name" value="Helix-loop-helix DNA-binding domain"/>
    <property type="match status" value="1"/>
</dbReference>
<protein>
    <submittedName>
        <fullName evidence="2">Uncharacterized protein</fullName>
    </submittedName>
</protein>
<feature type="compositionally biased region" description="Acidic residues" evidence="1">
    <location>
        <begin position="504"/>
        <end position="518"/>
    </location>
</feature>
<dbReference type="EMBL" id="KV700103">
    <property type="protein sequence ID" value="OCF53953.1"/>
    <property type="molecule type" value="Genomic_DNA"/>
</dbReference>
<accession>A0A1B9IEI5</accession>
<keyword evidence="3" id="KW-1185">Reference proteome</keyword>
<feature type="region of interest" description="Disordered" evidence="1">
    <location>
        <begin position="499"/>
        <end position="551"/>
    </location>
</feature>
<dbReference type="InterPro" id="IPR036638">
    <property type="entry name" value="HLH_DNA-bd_sf"/>
</dbReference>
<feature type="compositionally biased region" description="Polar residues" evidence="1">
    <location>
        <begin position="44"/>
        <end position="76"/>
    </location>
</feature>
<feature type="region of interest" description="Disordered" evidence="1">
    <location>
        <begin position="44"/>
        <end position="124"/>
    </location>
</feature>
<organism evidence="2 3">
    <name type="scientific">Kwoniella mangroviensis CBS 10435</name>
    <dbReference type="NCBI Taxonomy" id="1331196"/>
    <lineage>
        <taxon>Eukaryota</taxon>
        <taxon>Fungi</taxon>
        <taxon>Dikarya</taxon>
        <taxon>Basidiomycota</taxon>
        <taxon>Agaricomycotina</taxon>
        <taxon>Tremellomycetes</taxon>
        <taxon>Tremellales</taxon>
        <taxon>Cryptococcaceae</taxon>
        <taxon>Kwoniella</taxon>
    </lineage>
</organism>
<feature type="compositionally biased region" description="Basic residues" evidence="1">
    <location>
        <begin position="371"/>
        <end position="380"/>
    </location>
</feature>
<feature type="compositionally biased region" description="Low complexity" evidence="1">
    <location>
        <begin position="77"/>
        <end position="98"/>
    </location>
</feature>
<dbReference type="CDD" id="cd11395">
    <property type="entry name" value="bHLHzip_SREBP_like"/>
    <property type="match status" value="1"/>
</dbReference>
<dbReference type="AlphaFoldDB" id="A0A1B9IEI5"/>
<feature type="region of interest" description="Disordered" evidence="1">
    <location>
        <begin position="328"/>
        <end position="380"/>
    </location>
</feature>
<dbReference type="OrthoDB" id="2133190at2759"/>
<evidence type="ECO:0000313" key="3">
    <source>
        <dbReference type="Proteomes" id="UP000092583"/>
    </source>
</evidence>
<feature type="compositionally biased region" description="Acidic residues" evidence="1">
    <location>
        <begin position="1086"/>
        <end position="1095"/>
    </location>
</feature>
<dbReference type="PANTHER" id="PTHR47336">
    <property type="entry name" value="TRANSCRIPTION FACTOR HMS1-RELATED"/>
    <property type="match status" value="1"/>
</dbReference>
<evidence type="ECO:0000313" key="2">
    <source>
        <dbReference type="EMBL" id="OCF53953.1"/>
    </source>
</evidence>
<feature type="compositionally biased region" description="Polar residues" evidence="1">
    <location>
        <begin position="1"/>
        <end position="14"/>
    </location>
</feature>
<dbReference type="STRING" id="1331196.A0A1B9IEI5"/>
<evidence type="ECO:0000256" key="1">
    <source>
        <dbReference type="SAM" id="MobiDB-lite"/>
    </source>
</evidence>
<reference evidence="3" key="2">
    <citation type="submission" date="2013-12" db="EMBL/GenBank/DDBJ databases">
        <title>Evolution of pathogenesis and genome organization in the Tremellales.</title>
        <authorList>
            <person name="Cuomo C."/>
            <person name="Litvintseva A."/>
            <person name="Heitman J."/>
            <person name="Chen Y."/>
            <person name="Sun S."/>
            <person name="Springer D."/>
            <person name="Dromer F."/>
            <person name="Young S."/>
            <person name="Zeng Q."/>
            <person name="Chapman S."/>
            <person name="Gujja S."/>
            <person name="Saif S."/>
            <person name="Birren B."/>
        </authorList>
    </citation>
    <scope>NUCLEOTIDE SEQUENCE [LARGE SCALE GENOMIC DNA]</scope>
    <source>
        <strain evidence="3">CBS 10435</strain>
    </source>
</reference>